<name>A0A438BSY2_VITVI</name>
<proteinExistence type="predicted"/>
<reference evidence="2 3" key="1">
    <citation type="journal article" date="2018" name="PLoS Genet.">
        <title>Population sequencing reveals clonal diversity and ancestral inbreeding in the grapevine cultivar Chardonnay.</title>
        <authorList>
            <person name="Roach M.J."/>
            <person name="Johnson D.L."/>
            <person name="Bohlmann J."/>
            <person name="van Vuuren H.J."/>
            <person name="Jones S.J."/>
            <person name="Pretorius I.S."/>
            <person name="Schmidt S.A."/>
            <person name="Borneman A.R."/>
        </authorList>
    </citation>
    <scope>NUCLEOTIDE SEQUENCE [LARGE SCALE GENOMIC DNA]</scope>
    <source>
        <strain evidence="3">cv. Chardonnay</strain>
        <tissue evidence="2">Leaf</tissue>
    </source>
</reference>
<dbReference type="EMBL" id="QGNW01002630">
    <property type="protein sequence ID" value="RVW14075.1"/>
    <property type="molecule type" value="Genomic_DNA"/>
</dbReference>
<organism evidence="2 3">
    <name type="scientific">Vitis vinifera</name>
    <name type="common">Grape</name>
    <dbReference type="NCBI Taxonomy" id="29760"/>
    <lineage>
        <taxon>Eukaryota</taxon>
        <taxon>Viridiplantae</taxon>
        <taxon>Streptophyta</taxon>
        <taxon>Embryophyta</taxon>
        <taxon>Tracheophyta</taxon>
        <taxon>Spermatophyta</taxon>
        <taxon>Magnoliopsida</taxon>
        <taxon>eudicotyledons</taxon>
        <taxon>Gunneridae</taxon>
        <taxon>Pentapetalae</taxon>
        <taxon>rosids</taxon>
        <taxon>Vitales</taxon>
        <taxon>Vitaceae</taxon>
        <taxon>Viteae</taxon>
        <taxon>Vitis</taxon>
    </lineage>
</organism>
<protein>
    <submittedName>
        <fullName evidence="2">Uncharacterized protein</fullName>
    </submittedName>
</protein>
<evidence type="ECO:0000313" key="3">
    <source>
        <dbReference type="Proteomes" id="UP000288805"/>
    </source>
</evidence>
<feature type="compositionally biased region" description="Basic and acidic residues" evidence="1">
    <location>
        <begin position="34"/>
        <end position="59"/>
    </location>
</feature>
<comment type="caution">
    <text evidence="2">The sequence shown here is derived from an EMBL/GenBank/DDBJ whole genome shotgun (WGS) entry which is preliminary data.</text>
</comment>
<gene>
    <name evidence="2" type="ORF">CK203_089266</name>
</gene>
<feature type="region of interest" description="Disordered" evidence="1">
    <location>
        <begin position="22"/>
        <end position="82"/>
    </location>
</feature>
<dbReference type="AlphaFoldDB" id="A0A438BSY2"/>
<sequence length="151" mass="16320">MTFLSLFADNAGEALWDAAHCTEPNGRRPGVPGEVKEADAEKRRALLDDREKRKNDGTLRKAPGQKRSATSLQGKPQRKRGAEVIIEEPVNPAPNSISSGPEHVAGLNHSGPSVSVVACLATLAEEAASINHPGSPIRMLMQLRPFARKRR</sequence>
<evidence type="ECO:0000256" key="1">
    <source>
        <dbReference type="SAM" id="MobiDB-lite"/>
    </source>
</evidence>
<accession>A0A438BSY2</accession>
<evidence type="ECO:0000313" key="2">
    <source>
        <dbReference type="EMBL" id="RVW14075.1"/>
    </source>
</evidence>
<dbReference type="Proteomes" id="UP000288805">
    <property type="component" value="Unassembled WGS sequence"/>
</dbReference>